<sequence>MVNEKTSPPREDASRSAAVAAVVRSRRRRSSPGHAAGRRPFGAARRHGRGPAFAGPFDLERPQGSWFGHGSMSMVHLPVGLYTCPSRAAGSARERKKPDRSARARVRADPRPRGELSWVHCAGDWRKDFAHDVARTAALGIRESFIYDLPRGHIQGQRQQRGRRAGSLAAGIVSTEAAPASAQVRSEATRARLACPARVRRGSRARAGGTSAVIASLDILAPLAARASGSRGDAAASTPIAVGGRTPPRAAGAPRTAARAAPTGRGTRCPA</sequence>
<feature type="region of interest" description="Disordered" evidence="1">
    <location>
        <begin position="87"/>
        <end position="108"/>
    </location>
</feature>
<dbReference type="EMBL" id="CP012670">
    <property type="protein sequence ID" value="AUX22298.1"/>
    <property type="molecule type" value="Genomic_DNA"/>
</dbReference>
<feature type="compositionally biased region" description="Low complexity" evidence="1">
    <location>
        <begin position="32"/>
        <end position="43"/>
    </location>
</feature>
<evidence type="ECO:0000256" key="1">
    <source>
        <dbReference type="SAM" id="MobiDB-lite"/>
    </source>
</evidence>
<feature type="region of interest" description="Disordered" evidence="1">
    <location>
        <begin position="1"/>
        <end position="57"/>
    </location>
</feature>
<reference evidence="2 3" key="1">
    <citation type="submission" date="2015-09" db="EMBL/GenBank/DDBJ databases">
        <title>Sorangium comparison.</title>
        <authorList>
            <person name="Zaburannyi N."/>
            <person name="Bunk B."/>
            <person name="Overmann J."/>
            <person name="Mueller R."/>
        </authorList>
    </citation>
    <scope>NUCLEOTIDE SEQUENCE [LARGE SCALE GENOMIC DNA]</scope>
    <source>
        <strain evidence="2 3">So ceGT47</strain>
    </source>
</reference>
<dbReference type="Proteomes" id="UP000295781">
    <property type="component" value="Chromosome"/>
</dbReference>
<name>A0A4P2Q066_SORCE</name>
<dbReference type="AlphaFoldDB" id="A0A4P2Q066"/>
<protein>
    <submittedName>
        <fullName evidence="2">Uncharacterized protein</fullName>
    </submittedName>
</protein>
<accession>A0A4P2Q066</accession>
<feature type="compositionally biased region" description="Basic and acidic residues" evidence="1">
    <location>
        <begin position="92"/>
        <end position="108"/>
    </location>
</feature>
<organism evidence="2 3">
    <name type="scientific">Sorangium cellulosum</name>
    <name type="common">Polyangium cellulosum</name>
    <dbReference type="NCBI Taxonomy" id="56"/>
    <lineage>
        <taxon>Bacteria</taxon>
        <taxon>Pseudomonadati</taxon>
        <taxon>Myxococcota</taxon>
        <taxon>Polyangia</taxon>
        <taxon>Polyangiales</taxon>
        <taxon>Polyangiaceae</taxon>
        <taxon>Sorangium</taxon>
    </lineage>
</organism>
<evidence type="ECO:0000313" key="3">
    <source>
        <dbReference type="Proteomes" id="UP000295781"/>
    </source>
</evidence>
<gene>
    <name evidence="2" type="ORF">SOCEGT47_027990</name>
</gene>
<proteinExistence type="predicted"/>
<feature type="region of interest" description="Disordered" evidence="1">
    <location>
        <begin position="230"/>
        <end position="271"/>
    </location>
</feature>
<evidence type="ECO:0000313" key="2">
    <source>
        <dbReference type="EMBL" id="AUX22298.1"/>
    </source>
</evidence>